<organism evidence="2 3">
    <name type="scientific">Hydrogenophaga defluvii</name>
    <dbReference type="NCBI Taxonomy" id="249410"/>
    <lineage>
        <taxon>Bacteria</taxon>
        <taxon>Pseudomonadati</taxon>
        <taxon>Pseudomonadota</taxon>
        <taxon>Betaproteobacteria</taxon>
        <taxon>Burkholderiales</taxon>
        <taxon>Comamonadaceae</taxon>
        <taxon>Hydrogenophaga</taxon>
    </lineage>
</organism>
<proteinExistence type="predicted"/>
<keyword evidence="2" id="KW-0378">Hydrolase</keyword>
<feature type="domain" description="HNH" evidence="1">
    <location>
        <begin position="207"/>
        <end position="262"/>
    </location>
</feature>
<dbReference type="Proteomes" id="UP001596457">
    <property type="component" value="Unassembled WGS sequence"/>
</dbReference>
<dbReference type="RefSeq" id="WP_382199792.1">
    <property type="nucleotide sequence ID" value="NZ_JBHTBZ010000017.1"/>
</dbReference>
<sequence length="289" mass="31129">MTMLDATALAQRLQARFGLGLFGGLEDVDGGTFVVLRPVDLPRPNGFGIVLARTPRQVEASFRADAFSRTLLRHMAEADETARTTFSTLARKAALDGFRLSISVNGNPVDAADDLPHGEWAKFELDCDKRVVSGKLSGDQSHDFVLEAASTCLGMALALLPLEEVIDTVPGFEVGLPEGAKIQVEVNKYERSPVNRAACIAHFGTTCNVCGFDFGVHYGDLGQDFIEVHHRVPVSSMGGAYRVDPVRDLVPVCGNCHAMLHRTNPPLSTDDLKTLIAEAVSKRLKIAGG</sequence>
<accession>A0ABW2SBF2</accession>
<reference evidence="3" key="1">
    <citation type="journal article" date="2019" name="Int. J. Syst. Evol. Microbiol.">
        <title>The Global Catalogue of Microorganisms (GCM) 10K type strain sequencing project: providing services to taxonomists for standard genome sequencing and annotation.</title>
        <authorList>
            <consortium name="The Broad Institute Genomics Platform"/>
            <consortium name="The Broad Institute Genome Sequencing Center for Infectious Disease"/>
            <person name="Wu L."/>
            <person name="Ma J."/>
        </authorList>
    </citation>
    <scope>NUCLEOTIDE SEQUENCE [LARGE SCALE GENOMIC DNA]</scope>
    <source>
        <strain evidence="3">CCUG 53903</strain>
    </source>
</reference>
<gene>
    <name evidence="2" type="ORF">ACFQU0_08610</name>
</gene>
<keyword evidence="2" id="KW-0540">Nuclease</keyword>
<evidence type="ECO:0000259" key="1">
    <source>
        <dbReference type="Pfam" id="PF01844"/>
    </source>
</evidence>
<keyword evidence="3" id="KW-1185">Reference proteome</keyword>
<comment type="caution">
    <text evidence="2">The sequence shown here is derived from an EMBL/GenBank/DDBJ whole genome shotgun (WGS) entry which is preliminary data.</text>
</comment>
<keyword evidence="2" id="KW-0255">Endonuclease</keyword>
<evidence type="ECO:0000313" key="2">
    <source>
        <dbReference type="EMBL" id="MFC7460488.1"/>
    </source>
</evidence>
<dbReference type="InterPro" id="IPR003615">
    <property type="entry name" value="HNH_nuc"/>
</dbReference>
<name>A0ABW2SBF2_9BURK</name>
<dbReference type="CDD" id="cd00085">
    <property type="entry name" value="HNHc"/>
    <property type="match status" value="1"/>
</dbReference>
<dbReference type="EMBL" id="JBHTBZ010000017">
    <property type="protein sequence ID" value="MFC7460488.1"/>
    <property type="molecule type" value="Genomic_DNA"/>
</dbReference>
<evidence type="ECO:0000313" key="3">
    <source>
        <dbReference type="Proteomes" id="UP001596457"/>
    </source>
</evidence>
<protein>
    <submittedName>
        <fullName evidence="2">HNH endonuclease</fullName>
    </submittedName>
</protein>
<dbReference type="InterPro" id="IPR002711">
    <property type="entry name" value="HNH"/>
</dbReference>
<dbReference type="GO" id="GO:0004519">
    <property type="term" value="F:endonuclease activity"/>
    <property type="evidence" value="ECO:0007669"/>
    <property type="project" value="UniProtKB-KW"/>
</dbReference>
<dbReference type="Pfam" id="PF01844">
    <property type="entry name" value="HNH"/>
    <property type="match status" value="1"/>
</dbReference>